<keyword evidence="7" id="KW-0503">Monooxygenase</keyword>
<evidence type="ECO:0000256" key="6">
    <source>
        <dbReference type="PIRSR" id="PIRSR602401-1"/>
    </source>
</evidence>
<dbReference type="EMBL" id="GL377621">
    <property type="protein sequence ID" value="EFJ15899.1"/>
    <property type="molecule type" value="Genomic_DNA"/>
</dbReference>
<evidence type="ECO:0000313" key="9">
    <source>
        <dbReference type="Proteomes" id="UP000001514"/>
    </source>
</evidence>
<dbReference type="GO" id="GO:0016705">
    <property type="term" value="F:oxidoreductase activity, acting on paired donors, with incorporation or reduction of molecular oxygen"/>
    <property type="evidence" value="ECO:0007669"/>
    <property type="project" value="InterPro"/>
</dbReference>
<dbReference type="SUPFAM" id="SSF48264">
    <property type="entry name" value="Cytochrome P450"/>
    <property type="match status" value="1"/>
</dbReference>
<dbReference type="PANTHER" id="PTHR47944:SF16">
    <property type="entry name" value="CYTOCHROME P450 FAMILY 1 SUBFAMILY A POLYPEPTIDE 1"/>
    <property type="match status" value="1"/>
</dbReference>
<evidence type="ECO:0000256" key="7">
    <source>
        <dbReference type="RuleBase" id="RU000461"/>
    </source>
</evidence>
<dbReference type="KEGG" id="smo:SELMODRAFT_155508"/>
<keyword evidence="9" id="KW-1185">Reference proteome</keyword>
<name>D8SI25_SELML</name>
<evidence type="ECO:0000256" key="1">
    <source>
        <dbReference type="ARBA" id="ARBA00010617"/>
    </source>
</evidence>
<dbReference type="PROSITE" id="PS00086">
    <property type="entry name" value="CYTOCHROME_P450"/>
    <property type="match status" value="1"/>
</dbReference>
<dbReference type="Gene3D" id="1.10.630.10">
    <property type="entry name" value="Cytochrome P450"/>
    <property type="match status" value="1"/>
</dbReference>
<comment type="similarity">
    <text evidence="1 7">Belongs to the cytochrome P450 family.</text>
</comment>
<dbReference type="InParanoid" id="D8SI25"/>
<reference evidence="8 9" key="1">
    <citation type="journal article" date="2011" name="Science">
        <title>The Selaginella genome identifies genetic changes associated with the evolution of vascular plants.</title>
        <authorList>
            <person name="Banks J.A."/>
            <person name="Nishiyama T."/>
            <person name="Hasebe M."/>
            <person name="Bowman J.L."/>
            <person name="Gribskov M."/>
            <person name="dePamphilis C."/>
            <person name="Albert V.A."/>
            <person name="Aono N."/>
            <person name="Aoyama T."/>
            <person name="Ambrose B.A."/>
            <person name="Ashton N.W."/>
            <person name="Axtell M.J."/>
            <person name="Barker E."/>
            <person name="Barker M.S."/>
            <person name="Bennetzen J.L."/>
            <person name="Bonawitz N.D."/>
            <person name="Chapple C."/>
            <person name="Cheng C."/>
            <person name="Correa L.G."/>
            <person name="Dacre M."/>
            <person name="DeBarry J."/>
            <person name="Dreyer I."/>
            <person name="Elias M."/>
            <person name="Engstrom E.M."/>
            <person name="Estelle M."/>
            <person name="Feng L."/>
            <person name="Finet C."/>
            <person name="Floyd S.K."/>
            <person name="Frommer W.B."/>
            <person name="Fujita T."/>
            <person name="Gramzow L."/>
            <person name="Gutensohn M."/>
            <person name="Harholt J."/>
            <person name="Hattori M."/>
            <person name="Heyl A."/>
            <person name="Hirai T."/>
            <person name="Hiwatashi Y."/>
            <person name="Ishikawa M."/>
            <person name="Iwata M."/>
            <person name="Karol K.G."/>
            <person name="Koehler B."/>
            <person name="Kolukisaoglu U."/>
            <person name="Kubo M."/>
            <person name="Kurata T."/>
            <person name="Lalonde S."/>
            <person name="Li K."/>
            <person name="Li Y."/>
            <person name="Litt A."/>
            <person name="Lyons E."/>
            <person name="Manning G."/>
            <person name="Maruyama T."/>
            <person name="Michael T.P."/>
            <person name="Mikami K."/>
            <person name="Miyazaki S."/>
            <person name="Morinaga S."/>
            <person name="Murata T."/>
            <person name="Mueller-Roeber B."/>
            <person name="Nelson D.R."/>
            <person name="Obara M."/>
            <person name="Oguri Y."/>
            <person name="Olmstead R.G."/>
            <person name="Onodera N."/>
            <person name="Petersen B.L."/>
            <person name="Pils B."/>
            <person name="Prigge M."/>
            <person name="Rensing S.A."/>
            <person name="Riano-Pachon D.M."/>
            <person name="Roberts A.W."/>
            <person name="Sato Y."/>
            <person name="Scheller H.V."/>
            <person name="Schulz B."/>
            <person name="Schulz C."/>
            <person name="Shakirov E.V."/>
            <person name="Shibagaki N."/>
            <person name="Shinohara N."/>
            <person name="Shippen D.E."/>
            <person name="Soerensen I."/>
            <person name="Sotooka R."/>
            <person name="Sugimoto N."/>
            <person name="Sugita M."/>
            <person name="Sumikawa N."/>
            <person name="Tanurdzic M."/>
            <person name="Theissen G."/>
            <person name="Ulvskov P."/>
            <person name="Wakazuki S."/>
            <person name="Weng J.K."/>
            <person name="Willats W.W."/>
            <person name="Wipf D."/>
            <person name="Wolf P.G."/>
            <person name="Yang L."/>
            <person name="Zimmer A.D."/>
            <person name="Zhu Q."/>
            <person name="Mitros T."/>
            <person name="Hellsten U."/>
            <person name="Loque D."/>
            <person name="Otillar R."/>
            <person name="Salamov A."/>
            <person name="Schmutz J."/>
            <person name="Shapiro H."/>
            <person name="Lindquist E."/>
            <person name="Lucas S."/>
            <person name="Rokhsar D."/>
            <person name="Grigoriev I.V."/>
        </authorList>
    </citation>
    <scope>NUCLEOTIDE SEQUENCE [LARGE SCALE GENOMIC DNA]</scope>
</reference>
<dbReference type="PRINTS" id="PR00463">
    <property type="entry name" value="EP450I"/>
</dbReference>
<dbReference type="AlphaFoldDB" id="D8SI25"/>
<dbReference type="InterPro" id="IPR002401">
    <property type="entry name" value="Cyt_P450_E_grp-I"/>
</dbReference>
<sequence length="481" mass="53710">MPWPIVGNLLQTSPIPHERMLAMNKRYGPLVFLKLGRVPAVVTDDPAIVKAILKNQDAVFASRPASIASQHFTYGGNDIAFAPYGAHWRAMRRICTLELLAPRRLELFKQGREEEIALMARAVTDSITENNIVELRHLFGSLASNNLARMLLGKRFFGPGVTGPRDGSEHRSLIYDAFALVNAFNLADYLPFLRWLDVQGYEKKIKDIMNRTDRLYDAVIEEHRSKRTSAEKDGDSTTNKFVDVLLTQKGLSHTVIKAILVDMAAAGTDTTSITSEWTMAELVRHPAVLSKVRDEIERVVGGRHRAVRESDLKHLTYLRAVVKEVLRLHPVGAFLIPHVTVQDTELAGYFIPKNTRALINTYSLGRNPAVWDNPLEFRPERFLGDEESTTRSDREVEAAASSSLFDPEYRMVPFGAGRRGCPGAALGTCMIMYGVSTLVHGFEWATPDGGEIDVSPAYNSVILDKPLKLVPTPRLAEHVYH</sequence>
<dbReference type="InterPro" id="IPR001128">
    <property type="entry name" value="Cyt_P450"/>
</dbReference>
<comment type="cofactor">
    <cofactor evidence="6">
        <name>heme</name>
        <dbReference type="ChEBI" id="CHEBI:30413"/>
    </cofactor>
</comment>
<feature type="non-terminal residue" evidence="8">
    <location>
        <position position="481"/>
    </location>
</feature>
<keyword evidence="2 6" id="KW-0349">Heme</keyword>
<dbReference type="InterPro" id="IPR036396">
    <property type="entry name" value="Cyt_P450_sf"/>
</dbReference>
<protein>
    <submittedName>
        <fullName evidence="8">Uncharacterized protein CYP703D2_v2</fullName>
    </submittedName>
</protein>
<dbReference type="eggNOG" id="KOG0156">
    <property type="taxonomic scope" value="Eukaryota"/>
</dbReference>
<dbReference type="Pfam" id="PF00067">
    <property type="entry name" value="p450"/>
    <property type="match status" value="1"/>
</dbReference>
<keyword evidence="3 6" id="KW-0479">Metal-binding</keyword>
<keyword evidence="4 7" id="KW-0560">Oxidoreductase</keyword>
<dbReference type="Gramene" id="EFJ15899">
    <property type="protein sequence ID" value="EFJ15899"/>
    <property type="gene ID" value="SELMODRAFT_155508"/>
</dbReference>
<dbReference type="InterPro" id="IPR017972">
    <property type="entry name" value="Cyt_P450_CS"/>
</dbReference>
<evidence type="ECO:0000256" key="3">
    <source>
        <dbReference type="ARBA" id="ARBA00022723"/>
    </source>
</evidence>
<feature type="binding site" description="axial binding residue" evidence="6">
    <location>
        <position position="421"/>
    </location>
    <ligand>
        <name>heme</name>
        <dbReference type="ChEBI" id="CHEBI:30413"/>
    </ligand>
    <ligandPart>
        <name>Fe</name>
        <dbReference type="ChEBI" id="CHEBI:18248"/>
    </ligandPart>
</feature>
<evidence type="ECO:0000256" key="5">
    <source>
        <dbReference type="ARBA" id="ARBA00023004"/>
    </source>
</evidence>
<evidence type="ECO:0000256" key="2">
    <source>
        <dbReference type="ARBA" id="ARBA00022617"/>
    </source>
</evidence>
<dbReference type="PRINTS" id="PR00385">
    <property type="entry name" value="P450"/>
</dbReference>
<dbReference type="STRING" id="88036.D8SI25"/>
<dbReference type="GO" id="GO:0005506">
    <property type="term" value="F:iron ion binding"/>
    <property type="evidence" value="ECO:0007669"/>
    <property type="project" value="InterPro"/>
</dbReference>
<gene>
    <name evidence="8" type="primary">CYP703D2_v2</name>
    <name evidence="8" type="ORF">SELMODRAFT_155508</name>
</gene>
<dbReference type="GO" id="GO:0020037">
    <property type="term" value="F:heme binding"/>
    <property type="evidence" value="ECO:0007669"/>
    <property type="project" value="InterPro"/>
</dbReference>
<proteinExistence type="inferred from homology"/>
<dbReference type="CDD" id="cd20618">
    <property type="entry name" value="CYP71_clan"/>
    <property type="match status" value="1"/>
</dbReference>
<dbReference type="GO" id="GO:0004497">
    <property type="term" value="F:monooxygenase activity"/>
    <property type="evidence" value="ECO:0007669"/>
    <property type="project" value="UniProtKB-KW"/>
</dbReference>
<accession>D8SI25</accession>
<dbReference type="HOGENOM" id="CLU_001570_4_0_1"/>
<evidence type="ECO:0000256" key="4">
    <source>
        <dbReference type="ARBA" id="ARBA00023002"/>
    </source>
</evidence>
<organism evidence="9">
    <name type="scientific">Selaginella moellendorffii</name>
    <name type="common">Spikemoss</name>
    <dbReference type="NCBI Taxonomy" id="88036"/>
    <lineage>
        <taxon>Eukaryota</taxon>
        <taxon>Viridiplantae</taxon>
        <taxon>Streptophyta</taxon>
        <taxon>Embryophyta</taxon>
        <taxon>Tracheophyta</taxon>
        <taxon>Lycopodiopsida</taxon>
        <taxon>Selaginellales</taxon>
        <taxon>Selaginellaceae</taxon>
        <taxon>Selaginella</taxon>
    </lineage>
</organism>
<dbReference type="Proteomes" id="UP000001514">
    <property type="component" value="Unassembled WGS sequence"/>
</dbReference>
<evidence type="ECO:0000313" key="8">
    <source>
        <dbReference type="EMBL" id="EFJ15899.1"/>
    </source>
</evidence>
<keyword evidence="5 6" id="KW-0408">Iron</keyword>
<dbReference type="PANTHER" id="PTHR47944">
    <property type="entry name" value="CYTOCHROME P450 98A9"/>
    <property type="match status" value="1"/>
</dbReference>